<keyword evidence="5" id="KW-1185">Reference proteome</keyword>
<dbReference type="InterPro" id="IPR035909">
    <property type="entry name" value="CheB_C"/>
</dbReference>
<dbReference type="RefSeq" id="WP_189446401.1">
    <property type="nucleotide sequence ID" value="NZ_BMXY01000001.1"/>
</dbReference>
<evidence type="ECO:0000256" key="2">
    <source>
        <dbReference type="SAM" id="MobiDB-lite"/>
    </source>
</evidence>
<dbReference type="EMBL" id="BMXY01000001">
    <property type="protein sequence ID" value="GGZ51881.1"/>
    <property type="molecule type" value="Genomic_DNA"/>
</dbReference>
<evidence type="ECO:0000259" key="3">
    <source>
        <dbReference type="PROSITE" id="PS50122"/>
    </source>
</evidence>
<sequence>MSDTSRRVALLARPGAARDCVRGALLEVGADIVAEEDPGATSPEAIRESSPQVLMIVLDAVSEGALDRFDSMLGDPQIEVMFEEADVAASRDGWEAARWRRHLAAKLHHRDDVLPPVAGAELVPAVDALSLSIEELISTDEPDFPPAAQDALPELATGGNDFSIFDPAAAESAEGSAGDYSLTVGGLELEATAFDDAPPAVDAGLTLEGGDYDALPPVTGPDFAASDFDPLLAELDAELPDLPLPKSALPEADWQGGLVEDFVPADEVSSEDVAPAPAVPPPMPAMSFGELSLADDAAPLHVSSAPTRTHDLGDLERRIASLELVDDSRTGLVLVLAGIGGPDAVRQFLGALPARFDRAVLIRQRLDGARYDKLVAQLQRASALPVTLADAGQMPQPGQVYVLGDDIGLDEAGAFVSGDTEFLVDRLPPVGSGVVVLSGADPTLADGIAMLIGKGAFVGAQAPEGCYDAAAASALASRGATSAPPSELAAQLAGRQGR</sequence>
<feature type="region of interest" description="Disordered" evidence="2">
    <location>
        <begin position="479"/>
        <end position="498"/>
    </location>
</feature>
<dbReference type="Gene3D" id="3.40.50.180">
    <property type="entry name" value="Methylesterase CheB, C-terminal domain"/>
    <property type="match status" value="1"/>
</dbReference>
<dbReference type="Pfam" id="PF01339">
    <property type="entry name" value="CheB_methylest"/>
    <property type="match status" value="1"/>
</dbReference>
<accession>A0ABQ3BRB7</accession>
<dbReference type="SUPFAM" id="SSF52738">
    <property type="entry name" value="Methylesterase CheB, C-terminal domain"/>
    <property type="match status" value="1"/>
</dbReference>
<name>A0ABQ3BRB7_9GAMM</name>
<evidence type="ECO:0000256" key="1">
    <source>
        <dbReference type="PROSITE-ProRule" id="PRU00050"/>
    </source>
</evidence>
<gene>
    <name evidence="4" type="ORF">GCM10008101_01160</name>
</gene>
<comment type="caution">
    <text evidence="1">Lacks conserved residue(s) required for the propagation of feature annotation.</text>
</comment>
<protein>
    <recommendedName>
        <fullName evidence="3">CheB-type methylesterase domain-containing protein</fullName>
    </recommendedName>
</protein>
<proteinExistence type="predicted"/>
<evidence type="ECO:0000313" key="5">
    <source>
        <dbReference type="Proteomes" id="UP000643403"/>
    </source>
</evidence>
<dbReference type="InterPro" id="IPR000673">
    <property type="entry name" value="Sig_transdc_resp-reg_Me-estase"/>
</dbReference>
<reference evidence="5" key="1">
    <citation type="journal article" date="2019" name="Int. J. Syst. Evol. Microbiol.">
        <title>The Global Catalogue of Microorganisms (GCM) 10K type strain sequencing project: providing services to taxonomists for standard genome sequencing and annotation.</title>
        <authorList>
            <consortium name="The Broad Institute Genomics Platform"/>
            <consortium name="The Broad Institute Genome Sequencing Center for Infectious Disease"/>
            <person name="Wu L."/>
            <person name="Ma J."/>
        </authorList>
    </citation>
    <scope>NUCLEOTIDE SEQUENCE [LARGE SCALE GENOMIC DNA]</scope>
    <source>
        <strain evidence="5">KCTC 22558</strain>
    </source>
</reference>
<dbReference type="Proteomes" id="UP000643403">
    <property type="component" value="Unassembled WGS sequence"/>
</dbReference>
<feature type="domain" description="CheB-type methylesterase" evidence="3">
    <location>
        <begin position="326"/>
        <end position="402"/>
    </location>
</feature>
<dbReference type="PROSITE" id="PS50122">
    <property type="entry name" value="CHEB"/>
    <property type="match status" value="1"/>
</dbReference>
<evidence type="ECO:0000313" key="4">
    <source>
        <dbReference type="EMBL" id="GGZ51881.1"/>
    </source>
</evidence>
<comment type="caution">
    <text evidence="4">The sequence shown here is derived from an EMBL/GenBank/DDBJ whole genome shotgun (WGS) entry which is preliminary data.</text>
</comment>
<organism evidence="4 5">
    <name type="scientific">Cognatilysobacter xinjiangensis</name>
    <dbReference type="NCBI Taxonomy" id="546892"/>
    <lineage>
        <taxon>Bacteria</taxon>
        <taxon>Pseudomonadati</taxon>
        <taxon>Pseudomonadota</taxon>
        <taxon>Gammaproteobacteria</taxon>
        <taxon>Lysobacterales</taxon>
        <taxon>Lysobacteraceae</taxon>
        <taxon>Cognatilysobacter</taxon>
    </lineage>
</organism>